<name>A0A4D7QQN5_9HYPH</name>
<protein>
    <submittedName>
        <fullName evidence="3">Glycosyltransferase family 4 protein</fullName>
    </submittedName>
</protein>
<dbReference type="Proteomes" id="UP000298588">
    <property type="component" value="Chromosome"/>
</dbReference>
<dbReference type="EMBL" id="CP039865">
    <property type="protein sequence ID" value="QCK87819.1"/>
    <property type="molecule type" value="Genomic_DNA"/>
</dbReference>
<evidence type="ECO:0000313" key="3">
    <source>
        <dbReference type="EMBL" id="QCK87819.1"/>
    </source>
</evidence>
<reference evidence="3 4" key="1">
    <citation type="submission" date="2019-04" db="EMBL/GenBank/DDBJ databases">
        <title>Phreatobacter aquaticus sp. nov.</title>
        <authorList>
            <person name="Choi A."/>
            <person name="Baek K."/>
        </authorList>
    </citation>
    <scope>NUCLEOTIDE SEQUENCE [LARGE SCALE GENOMIC DNA]</scope>
    <source>
        <strain evidence="3 4">NMCR1094</strain>
    </source>
</reference>
<evidence type="ECO:0000256" key="1">
    <source>
        <dbReference type="ARBA" id="ARBA00022679"/>
    </source>
</evidence>
<proteinExistence type="predicted"/>
<dbReference type="SUPFAM" id="SSF53448">
    <property type="entry name" value="Nucleotide-diphospho-sugar transferases"/>
    <property type="match status" value="1"/>
</dbReference>
<gene>
    <name evidence="3" type="ORF">E8L99_19700</name>
</gene>
<dbReference type="SUPFAM" id="SSF53756">
    <property type="entry name" value="UDP-Glycosyltransferase/glycogen phosphorylase"/>
    <property type="match status" value="1"/>
</dbReference>
<dbReference type="Pfam" id="PF13641">
    <property type="entry name" value="Glyco_tranf_2_3"/>
    <property type="match status" value="1"/>
</dbReference>
<sequence>MNAGANFGINGRFLTQPVTGVQRYARNVVEAMDRSLATARASAELLVPAGTADPHYAAISRRELGPLNGHAWEQLTLAMRWPDRLLSLCNTGPVAKADQIVCIHDANVFTAPESYGRAFRTFYGLLQPQLARRAARVATVSNASARQIARYLSLDSADIAVLPNGHEHALAWDPSLAELAPSVIEDGSHPRRFVLAIGSRARHKNMQLLVDIAPDLAAMGIDVVIAGGDAGIFAPETLKSAPNVTVIGRISDHDLAYLMDRALCLAFPSWTEGFGLPIVEAMARGCAVISSDRASMPEICGDAALMASPAEPAAWIRQVRTLAESAQLRDDMVGRGRERVRLFSWDTTANGYISLMQDPRRSMARRAEPASPLAEPRIAAVVATLGRPEVVSRTVRHLLATQALKPSTVIVSCADVSDAGDLADLAGVTILTGPTGLPRQRNTALDALPADTDIVAFFDDDFVADADWLAAAARTFHDEPTVVGFTGHVLADGIKGPGIAFDEAARIVATADPKSDWTWIEPYSPYGCNMAFRASSIGDLRFDGRLVLYGWLEDRDFAAALARKGGRLVKCADARGVHMGVKGGRVRGERLGYSQVANPVYMLRKGTMSIPQVADHIFRNLASNVAKAPWPEPFIDRRGRLRGNVLALADVLRGRIEPERAARLQPKTGT</sequence>
<dbReference type="AlphaFoldDB" id="A0A4D7QQN5"/>
<dbReference type="OrthoDB" id="9801609at2"/>
<keyword evidence="4" id="KW-1185">Reference proteome</keyword>
<dbReference type="CDD" id="cd03809">
    <property type="entry name" value="GT4_MtfB-like"/>
    <property type="match status" value="1"/>
</dbReference>
<dbReference type="InterPro" id="IPR001296">
    <property type="entry name" value="Glyco_trans_1"/>
</dbReference>
<organism evidence="3 4">
    <name type="scientific">Phreatobacter aquaticus</name>
    <dbReference type="NCBI Taxonomy" id="2570229"/>
    <lineage>
        <taxon>Bacteria</taxon>
        <taxon>Pseudomonadati</taxon>
        <taxon>Pseudomonadota</taxon>
        <taxon>Alphaproteobacteria</taxon>
        <taxon>Hyphomicrobiales</taxon>
        <taxon>Phreatobacteraceae</taxon>
        <taxon>Phreatobacter</taxon>
    </lineage>
</organism>
<dbReference type="PANTHER" id="PTHR46401">
    <property type="entry name" value="GLYCOSYLTRANSFERASE WBBK-RELATED"/>
    <property type="match status" value="1"/>
</dbReference>
<keyword evidence="1 3" id="KW-0808">Transferase</keyword>
<dbReference type="KEGG" id="paqt:E8L99_19700"/>
<dbReference type="GO" id="GO:0009103">
    <property type="term" value="P:lipopolysaccharide biosynthetic process"/>
    <property type="evidence" value="ECO:0007669"/>
    <property type="project" value="TreeGrafter"/>
</dbReference>
<dbReference type="Gene3D" id="3.40.50.2000">
    <property type="entry name" value="Glycogen Phosphorylase B"/>
    <property type="match status" value="2"/>
</dbReference>
<dbReference type="Pfam" id="PF00534">
    <property type="entry name" value="Glycos_transf_1"/>
    <property type="match status" value="1"/>
</dbReference>
<feature type="domain" description="Glycosyl transferase family 1" evidence="2">
    <location>
        <begin position="191"/>
        <end position="339"/>
    </location>
</feature>
<accession>A0A4D7QQN5</accession>
<evidence type="ECO:0000259" key="2">
    <source>
        <dbReference type="Pfam" id="PF00534"/>
    </source>
</evidence>
<dbReference type="RefSeq" id="WP_137101147.1">
    <property type="nucleotide sequence ID" value="NZ_CP039865.1"/>
</dbReference>
<dbReference type="PANTHER" id="PTHR46401:SF2">
    <property type="entry name" value="GLYCOSYLTRANSFERASE WBBK-RELATED"/>
    <property type="match status" value="1"/>
</dbReference>
<evidence type="ECO:0000313" key="4">
    <source>
        <dbReference type="Proteomes" id="UP000298588"/>
    </source>
</evidence>
<dbReference type="GO" id="GO:0016757">
    <property type="term" value="F:glycosyltransferase activity"/>
    <property type="evidence" value="ECO:0007669"/>
    <property type="project" value="InterPro"/>
</dbReference>
<dbReference type="InterPro" id="IPR029044">
    <property type="entry name" value="Nucleotide-diphossugar_trans"/>
</dbReference>
<dbReference type="Gene3D" id="3.90.550.10">
    <property type="entry name" value="Spore Coat Polysaccharide Biosynthesis Protein SpsA, Chain A"/>
    <property type="match status" value="1"/>
</dbReference>